<keyword evidence="9" id="KW-0472">Membrane</keyword>
<evidence type="ECO:0000256" key="10">
    <source>
        <dbReference type="RuleBase" id="RU003983"/>
    </source>
</evidence>
<accession>A0ABY3PRY4</accession>
<evidence type="ECO:0000259" key="11">
    <source>
        <dbReference type="Pfam" id="PF01435"/>
    </source>
</evidence>
<keyword evidence="1" id="KW-1003">Cell membrane</keyword>
<dbReference type="CDD" id="cd07325">
    <property type="entry name" value="M48_Ste24p_like"/>
    <property type="match status" value="1"/>
</dbReference>
<keyword evidence="3" id="KW-0812">Transmembrane</keyword>
<keyword evidence="6 10" id="KW-0862">Zinc</keyword>
<gene>
    <name evidence="12" type="ORF">ISF26_09380</name>
</gene>
<dbReference type="InterPro" id="IPR001915">
    <property type="entry name" value="Peptidase_M48"/>
</dbReference>
<comment type="similarity">
    <text evidence="10">Belongs to the peptidase M48 family.</text>
</comment>
<evidence type="ECO:0000256" key="6">
    <source>
        <dbReference type="ARBA" id="ARBA00022833"/>
    </source>
</evidence>
<dbReference type="InterPro" id="IPR050083">
    <property type="entry name" value="HtpX_protease"/>
</dbReference>
<evidence type="ECO:0000256" key="3">
    <source>
        <dbReference type="ARBA" id="ARBA00022692"/>
    </source>
</evidence>
<keyword evidence="5 10" id="KW-0378">Hydrolase</keyword>
<comment type="cofactor">
    <cofactor evidence="10">
        <name>Zn(2+)</name>
        <dbReference type="ChEBI" id="CHEBI:29105"/>
    </cofactor>
    <text evidence="10">Binds 1 zinc ion per subunit.</text>
</comment>
<evidence type="ECO:0000313" key="13">
    <source>
        <dbReference type="Proteomes" id="UP001054846"/>
    </source>
</evidence>
<keyword evidence="8 10" id="KW-0482">Metalloprotease</keyword>
<organism evidence="12 13">
    <name type="scientific">Gloeobacter morelensis MG652769</name>
    <dbReference type="NCBI Taxonomy" id="2781736"/>
    <lineage>
        <taxon>Bacteria</taxon>
        <taxon>Bacillati</taxon>
        <taxon>Cyanobacteriota</taxon>
        <taxon>Cyanophyceae</taxon>
        <taxon>Gloeobacterales</taxon>
        <taxon>Gloeobacteraceae</taxon>
        <taxon>Gloeobacter</taxon>
        <taxon>Gloeobacter morelensis</taxon>
    </lineage>
</organism>
<protein>
    <submittedName>
        <fullName evidence="12">M48 family metallopeptidase</fullName>
    </submittedName>
</protein>
<dbReference type="Proteomes" id="UP001054846">
    <property type="component" value="Chromosome"/>
</dbReference>
<dbReference type="PANTHER" id="PTHR43221:SF3">
    <property type="entry name" value="SLL1280 PROTEIN"/>
    <property type="match status" value="1"/>
</dbReference>
<proteinExistence type="inferred from homology"/>
<evidence type="ECO:0000256" key="5">
    <source>
        <dbReference type="ARBA" id="ARBA00022801"/>
    </source>
</evidence>
<evidence type="ECO:0000313" key="12">
    <source>
        <dbReference type="EMBL" id="UFP96396.1"/>
    </source>
</evidence>
<evidence type="ECO:0000256" key="4">
    <source>
        <dbReference type="ARBA" id="ARBA00022723"/>
    </source>
</evidence>
<dbReference type="PANTHER" id="PTHR43221">
    <property type="entry name" value="PROTEASE HTPX"/>
    <property type="match status" value="1"/>
</dbReference>
<evidence type="ECO:0000256" key="9">
    <source>
        <dbReference type="ARBA" id="ARBA00023136"/>
    </source>
</evidence>
<keyword evidence="7" id="KW-1133">Transmembrane helix</keyword>
<name>A0ABY3PRY4_9CYAN</name>
<feature type="domain" description="Peptidase M48" evidence="11">
    <location>
        <begin position="73"/>
        <end position="265"/>
    </location>
</feature>
<evidence type="ECO:0000256" key="8">
    <source>
        <dbReference type="ARBA" id="ARBA00023049"/>
    </source>
</evidence>
<evidence type="ECO:0000256" key="7">
    <source>
        <dbReference type="ARBA" id="ARBA00022989"/>
    </source>
</evidence>
<reference evidence="12 13" key="1">
    <citation type="journal article" date="2021" name="Genome Biol. Evol.">
        <title>Complete Genome Sequencing of a Novel Gloeobacter Species from a Waterfall Cave in Mexico.</title>
        <authorList>
            <person name="Saw J.H."/>
            <person name="Cardona T."/>
            <person name="Montejano G."/>
        </authorList>
    </citation>
    <scope>NUCLEOTIDE SEQUENCE [LARGE SCALE GENOMIC DNA]</scope>
    <source>
        <strain evidence="12">MG652769</strain>
    </source>
</reference>
<keyword evidence="2 10" id="KW-0645">Protease</keyword>
<dbReference type="Pfam" id="PF01435">
    <property type="entry name" value="Peptidase_M48"/>
    <property type="match status" value="1"/>
</dbReference>
<sequence>MTSSNSSAPTPYRLTGISPKAYEHPADRAATAALKQIPFIDVLVKKLFEFGLERSFKQQLLGNGIRLGPNQLPKIHQAYLSCLDTLDMPSVYELYLLQTPQVNAMAFGADRPIIILNSGLASILEEDELKSVLAHEVGHILSEHVLYRTVLALLLNVSLSTLPLPPLGNLPIQAIILVLQEWSRASELSCDRAAALVVRDPRIHCRTLMKLAGGNVEGLNVDAFIHQASQYETWDDYVDRGLRFFGELGTTHPYAVRRVSELTRWIQSGEFDRIIGGNYVRRGQEPPPSAEFERAVDFYAAQFRHLIGETGLGVQQLSRQITDWLRELQRTTAGGAREAQR</sequence>
<evidence type="ECO:0000256" key="1">
    <source>
        <dbReference type="ARBA" id="ARBA00022475"/>
    </source>
</evidence>
<dbReference type="Gene3D" id="3.30.2010.10">
    <property type="entry name" value="Metalloproteases ('zincins'), catalytic domain"/>
    <property type="match status" value="1"/>
</dbReference>
<dbReference type="EMBL" id="CP063845">
    <property type="protein sequence ID" value="UFP96396.1"/>
    <property type="molecule type" value="Genomic_DNA"/>
</dbReference>
<evidence type="ECO:0000256" key="2">
    <source>
        <dbReference type="ARBA" id="ARBA00022670"/>
    </source>
</evidence>
<keyword evidence="4" id="KW-0479">Metal-binding</keyword>
<keyword evidence="13" id="KW-1185">Reference proteome</keyword>
<dbReference type="RefSeq" id="WP_230843639.1">
    <property type="nucleotide sequence ID" value="NZ_CP063845.1"/>
</dbReference>